<keyword evidence="3" id="KW-1185">Reference proteome</keyword>
<evidence type="ECO:0000313" key="3">
    <source>
        <dbReference type="Proteomes" id="UP001445335"/>
    </source>
</evidence>
<organism evidence="2 3">
    <name type="scientific">Elliptochloris bilobata</name>
    <dbReference type="NCBI Taxonomy" id="381761"/>
    <lineage>
        <taxon>Eukaryota</taxon>
        <taxon>Viridiplantae</taxon>
        <taxon>Chlorophyta</taxon>
        <taxon>core chlorophytes</taxon>
        <taxon>Trebouxiophyceae</taxon>
        <taxon>Trebouxiophyceae incertae sedis</taxon>
        <taxon>Elliptochloris clade</taxon>
        <taxon>Elliptochloris</taxon>
    </lineage>
</organism>
<dbReference type="InterPro" id="IPR050710">
    <property type="entry name" value="Band7/mec-2_domain"/>
</dbReference>
<feature type="domain" description="Band 7" evidence="1">
    <location>
        <begin position="4"/>
        <end position="174"/>
    </location>
</feature>
<comment type="caution">
    <text evidence="2">The sequence shown here is derived from an EMBL/GenBank/DDBJ whole genome shotgun (WGS) entry which is preliminary data.</text>
</comment>
<dbReference type="InterPro" id="IPR001107">
    <property type="entry name" value="Band_7"/>
</dbReference>
<dbReference type="PANTHER" id="PTHR43327:SF31">
    <property type="entry name" value="HYPERSENSITIVE-INDUCED RESPONSE PROTEIN 2"/>
    <property type="match status" value="1"/>
</dbReference>
<accession>A0AAW1RKV0</accession>
<dbReference type="CDD" id="cd03407">
    <property type="entry name" value="SPFH_like_u4"/>
    <property type="match status" value="1"/>
</dbReference>
<dbReference type="EMBL" id="JALJOU010000032">
    <property type="protein sequence ID" value="KAK9834293.1"/>
    <property type="molecule type" value="Genomic_DNA"/>
</dbReference>
<gene>
    <name evidence="2" type="ORF">WJX81_004104</name>
</gene>
<name>A0AAW1RKV0_9CHLO</name>
<dbReference type="SUPFAM" id="SSF117892">
    <property type="entry name" value="Band 7/SPFH domain"/>
    <property type="match status" value="1"/>
</dbReference>
<protein>
    <recommendedName>
        <fullName evidence="1">Band 7 domain-containing protein</fullName>
    </recommendedName>
</protein>
<evidence type="ECO:0000313" key="2">
    <source>
        <dbReference type="EMBL" id="KAK9834293.1"/>
    </source>
</evidence>
<dbReference type="SMART" id="SM00244">
    <property type="entry name" value="PHB"/>
    <property type="match status" value="1"/>
</dbReference>
<dbReference type="PANTHER" id="PTHR43327">
    <property type="entry name" value="STOMATIN-LIKE PROTEIN 2, MITOCHONDRIAL"/>
    <property type="match status" value="1"/>
</dbReference>
<reference evidence="2 3" key="1">
    <citation type="journal article" date="2024" name="Nat. Commun.">
        <title>Phylogenomics reveals the evolutionary origins of lichenization in chlorophyte algae.</title>
        <authorList>
            <person name="Puginier C."/>
            <person name="Libourel C."/>
            <person name="Otte J."/>
            <person name="Skaloud P."/>
            <person name="Haon M."/>
            <person name="Grisel S."/>
            <person name="Petersen M."/>
            <person name="Berrin J.G."/>
            <person name="Delaux P.M."/>
            <person name="Dal Grande F."/>
            <person name="Keller J."/>
        </authorList>
    </citation>
    <scope>NUCLEOTIDE SEQUENCE [LARGE SCALE GENOMIC DNA]</scope>
    <source>
        <strain evidence="2 3">SAG 245.80</strain>
    </source>
</reference>
<dbReference type="Gene3D" id="3.30.479.30">
    <property type="entry name" value="Band 7 domain"/>
    <property type="match status" value="1"/>
</dbReference>
<sequence>MGVSCFTCPSQSSVAVIERFGRFNRFAHAGLNWINPFCGESVAGALSLRVQQLDVAIDTKTKDNVFVRMVVSVQYQVVDSQSFDNGANDSSLKLAFYKLTNPHRQITSYVFDVVRAVVPKIDLDNVFIAKEEIAKDVQDTLTKSMASFGYQIIQTLVTDIEPDSKVRVAMNEINAAVRQRAAALEKAEAEKIMVVKKAEASAEAKFLEGQGIARQRQAIVNGLRESVTAFGEDVKDVSSRDVLELMLLTQYCDMLNNVGARGGNSTVFLNSSPGAMAELGTQMRTAFMQAAAGSQNIQSMKRD</sequence>
<proteinExistence type="predicted"/>
<dbReference type="InterPro" id="IPR036013">
    <property type="entry name" value="Band_7/SPFH_dom_sf"/>
</dbReference>
<evidence type="ECO:0000259" key="1">
    <source>
        <dbReference type="SMART" id="SM00244"/>
    </source>
</evidence>
<dbReference type="AlphaFoldDB" id="A0AAW1RKV0"/>
<dbReference type="Proteomes" id="UP001445335">
    <property type="component" value="Unassembled WGS sequence"/>
</dbReference>
<dbReference type="Pfam" id="PF01145">
    <property type="entry name" value="Band_7"/>
    <property type="match status" value="1"/>
</dbReference>